<dbReference type="GO" id="GO:0140359">
    <property type="term" value="F:ABC-type transporter activity"/>
    <property type="evidence" value="ECO:0007669"/>
    <property type="project" value="InterPro"/>
</dbReference>
<protein>
    <recommendedName>
        <fullName evidence="5">ABC transmembrane type-1 domain-containing protein</fullName>
    </recommendedName>
</protein>
<dbReference type="AlphaFoldDB" id="A0AAP0EFY2"/>
<comment type="subcellular location">
    <subcellularLocation>
        <location evidence="1">Membrane</location>
        <topology evidence="1">Multi-pass membrane protein</topology>
    </subcellularLocation>
</comment>
<dbReference type="GO" id="GO:0016020">
    <property type="term" value="C:membrane"/>
    <property type="evidence" value="ECO:0007669"/>
    <property type="project" value="UniProtKB-SubCell"/>
</dbReference>
<name>A0AAP0EFY2_9MAGN</name>
<dbReference type="Gene3D" id="1.20.1560.10">
    <property type="entry name" value="ABC transporter type 1, transmembrane domain"/>
    <property type="match status" value="1"/>
</dbReference>
<evidence type="ECO:0000259" key="5">
    <source>
        <dbReference type="Pfam" id="PF00664"/>
    </source>
</evidence>
<dbReference type="SUPFAM" id="SSF90123">
    <property type="entry name" value="ABC transporter transmembrane region"/>
    <property type="match status" value="1"/>
</dbReference>
<evidence type="ECO:0000256" key="1">
    <source>
        <dbReference type="ARBA" id="ARBA00004141"/>
    </source>
</evidence>
<dbReference type="EMBL" id="JBBNAF010000012">
    <property type="protein sequence ID" value="KAK9092736.1"/>
    <property type="molecule type" value="Genomic_DNA"/>
</dbReference>
<sequence>MRFDLYECCIGVSNLRVSCVGRGIMGYLGNKGETHVDDGELMLSAYCKHFTGYDLEKWGGASLGLQLLEPEHSIGAIGARLSTDAATVRGLVGDALSLIVQNVATAIAVGLNGYIQSKFMKGFSADAKMMYEEASQVANDAVGSIRTVASFCAAEKVI</sequence>
<dbReference type="GO" id="GO:0005524">
    <property type="term" value="F:ATP binding"/>
    <property type="evidence" value="ECO:0007669"/>
    <property type="project" value="InterPro"/>
</dbReference>
<dbReference type="InterPro" id="IPR036640">
    <property type="entry name" value="ABC1_TM_sf"/>
</dbReference>
<gene>
    <name evidence="6" type="ORF">Syun_027647</name>
</gene>
<keyword evidence="4" id="KW-0472">Membrane</keyword>
<feature type="domain" description="ABC transmembrane type-1" evidence="5">
    <location>
        <begin position="104"/>
        <end position="156"/>
    </location>
</feature>
<evidence type="ECO:0000256" key="4">
    <source>
        <dbReference type="ARBA" id="ARBA00023136"/>
    </source>
</evidence>
<keyword evidence="3" id="KW-1133">Transmembrane helix</keyword>
<dbReference type="InterPro" id="IPR011527">
    <property type="entry name" value="ABC1_TM_dom"/>
</dbReference>
<dbReference type="Proteomes" id="UP001420932">
    <property type="component" value="Unassembled WGS sequence"/>
</dbReference>
<keyword evidence="7" id="KW-1185">Reference proteome</keyword>
<keyword evidence="2" id="KW-0812">Transmembrane</keyword>
<comment type="caution">
    <text evidence="6">The sequence shown here is derived from an EMBL/GenBank/DDBJ whole genome shotgun (WGS) entry which is preliminary data.</text>
</comment>
<dbReference type="PANTHER" id="PTHR24221">
    <property type="entry name" value="ATP-BINDING CASSETTE SUB-FAMILY B"/>
    <property type="match status" value="1"/>
</dbReference>
<dbReference type="InterPro" id="IPR039421">
    <property type="entry name" value="Type_1_exporter"/>
</dbReference>
<dbReference type="Pfam" id="PF00664">
    <property type="entry name" value="ABC_membrane"/>
    <property type="match status" value="1"/>
</dbReference>
<evidence type="ECO:0000256" key="3">
    <source>
        <dbReference type="ARBA" id="ARBA00022989"/>
    </source>
</evidence>
<evidence type="ECO:0000256" key="2">
    <source>
        <dbReference type="ARBA" id="ARBA00022692"/>
    </source>
</evidence>
<organism evidence="6 7">
    <name type="scientific">Stephania yunnanensis</name>
    <dbReference type="NCBI Taxonomy" id="152371"/>
    <lineage>
        <taxon>Eukaryota</taxon>
        <taxon>Viridiplantae</taxon>
        <taxon>Streptophyta</taxon>
        <taxon>Embryophyta</taxon>
        <taxon>Tracheophyta</taxon>
        <taxon>Spermatophyta</taxon>
        <taxon>Magnoliopsida</taxon>
        <taxon>Ranunculales</taxon>
        <taxon>Menispermaceae</taxon>
        <taxon>Menispermoideae</taxon>
        <taxon>Cissampelideae</taxon>
        <taxon>Stephania</taxon>
    </lineage>
</organism>
<dbReference type="PANTHER" id="PTHR24221:SF621">
    <property type="entry name" value="ABC TRANSPORTER B FAMILY MEMBER 21"/>
    <property type="match status" value="1"/>
</dbReference>
<proteinExistence type="predicted"/>
<reference evidence="6 7" key="1">
    <citation type="submission" date="2024-01" db="EMBL/GenBank/DDBJ databases">
        <title>Genome assemblies of Stephania.</title>
        <authorList>
            <person name="Yang L."/>
        </authorList>
    </citation>
    <scope>NUCLEOTIDE SEQUENCE [LARGE SCALE GENOMIC DNA]</scope>
    <source>
        <strain evidence="6">YNDBR</strain>
        <tissue evidence="6">Leaf</tissue>
    </source>
</reference>
<evidence type="ECO:0000313" key="7">
    <source>
        <dbReference type="Proteomes" id="UP001420932"/>
    </source>
</evidence>
<evidence type="ECO:0000313" key="6">
    <source>
        <dbReference type="EMBL" id="KAK9092736.1"/>
    </source>
</evidence>
<accession>A0AAP0EFY2</accession>